<proteinExistence type="inferred from homology"/>
<dbReference type="EMBL" id="SJPZ01000002">
    <property type="protein sequence ID" value="TWU62781.1"/>
    <property type="molecule type" value="Genomic_DNA"/>
</dbReference>
<dbReference type="PANTHER" id="PTHR43639">
    <property type="entry name" value="OXIDOREDUCTASE, SHORT-CHAIN DEHYDROGENASE/REDUCTASE FAMILY (AFU_ORTHOLOGUE AFUA_5G02870)"/>
    <property type="match status" value="1"/>
</dbReference>
<dbReference type="InterPro" id="IPR036291">
    <property type="entry name" value="NAD(P)-bd_dom_sf"/>
</dbReference>
<evidence type="ECO:0000313" key="4">
    <source>
        <dbReference type="Proteomes" id="UP000316476"/>
    </source>
</evidence>
<name>A0A5C6FRL7_9PLAN</name>
<evidence type="ECO:0000256" key="1">
    <source>
        <dbReference type="ARBA" id="ARBA00006484"/>
    </source>
</evidence>
<dbReference type="RefSeq" id="WP_146415520.1">
    <property type="nucleotide sequence ID" value="NZ_SJPZ01000002.1"/>
</dbReference>
<dbReference type="Pfam" id="PF13561">
    <property type="entry name" value="adh_short_C2"/>
    <property type="match status" value="1"/>
</dbReference>
<protein>
    <submittedName>
        <fullName evidence="3">Glucose 1-dehydrogenase 4</fullName>
        <ecNumber evidence="3">1.1.1.47</ecNumber>
    </submittedName>
</protein>
<dbReference type="PRINTS" id="PR00080">
    <property type="entry name" value="SDRFAMILY"/>
</dbReference>
<dbReference type="Proteomes" id="UP000316476">
    <property type="component" value="Unassembled WGS sequence"/>
</dbReference>
<dbReference type="PANTHER" id="PTHR43639:SF1">
    <property type="entry name" value="SHORT-CHAIN DEHYDROGENASE_REDUCTASE FAMILY PROTEIN"/>
    <property type="match status" value="1"/>
</dbReference>
<reference evidence="3 4" key="1">
    <citation type="submission" date="2019-02" db="EMBL/GenBank/DDBJ databases">
        <title>Deep-cultivation of Planctomycetes and their phenomic and genomic characterization uncovers novel biology.</title>
        <authorList>
            <person name="Wiegand S."/>
            <person name="Jogler M."/>
            <person name="Boedeker C."/>
            <person name="Pinto D."/>
            <person name="Vollmers J."/>
            <person name="Rivas-Marin E."/>
            <person name="Kohn T."/>
            <person name="Peeters S.H."/>
            <person name="Heuer A."/>
            <person name="Rast P."/>
            <person name="Oberbeckmann S."/>
            <person name="Bunk B."/>
            <person name="Jeske O."/>
            <person name="Meyerdierks A."/>
            <person name="Storesund J.E."/>
            <person name="Kallscheuer N."/>
            <person name="Luecker S."/>
            <person name="Lage O.M."/>
            <person name="Pohl T."/>
            <person name="Merkel B.J."/>
            <person name="Hornburger P."/>
            <person name="Mueller R.-W."/>
            <person name="Bruemmer F."/>
            <person name="Labrenz M."/>
            <person name="Spormann A.M."/>
            <person name="Op Den Camp H."/>
            <person name="Overmann J."/>
            <person name="Amann R."/>
            <person name="Jetten M.S.M."/>
            <person name="Mascher T."/>
            <person name="Medema M.H."/>
            <person name="Devos D.P."/>
            <person name="Kaster A.-K."/>
            <person name="Ovreas L."/>
            <person name="Rohde M."/>
            <person name="Galperin M.Y."/>
            <person name="Jogler C."/>
        </authorList>
    </citation>
    <scope>NUCLEOTIDE SEQUENCE [LARGE SCALE GENOMIC DNA]</scope>
    <source>
        <strain evidence="3 4">V7</strain>
    </source>
</reference>
<dbReference type="Gene3D" id="3.40.50.720">
    <property type="entry name" value="NAD(P)-binding Rossmann-like Domain"/>
    <property type="match status" value="1"/>
</dbReference>
<dbReference type="SUPFAM" id="SSF51735">
    <property type="entry name" value="NAD(P)-binding Rossmann-fold domains"/>
    <property type="match status" value="1"/>
</dbReference>
<comment type="caution">
    <text evidence="3">The sequence shown here is derived from an EMBL/GenBank/DDBJ whole genome shotgun (WGS) entry which is preliminary data.</text>
</comment>
<dbReference type="EC" id="1.1.1.47" evidence="3"/>
<gene>
    <name evidence="3" type="primary">gdhIV_2</name>
    <name evidence="3" type="ORF">V7x_45170</name>
</gene>
<dbReference type="PRINTS" id="PR00081">
    <property type="entry name" value="GDHRDH"/>
</dbReference>
<dbReference type="InterPro" id="IPR002347">
    <property type="entry name" value="SDR_fam"/>
</dbReference>
<accession>A0A5C6FRL7</accession>
<comment type="similarity">
    <text evidence="1">Belongs to the short-chain dehydrogenases/reductases (SDR) family.</text>
</comment>
<dbReference type="AlphaFoldDB" id="A0A5C6FRL7"/>
<sequence>MISLQSVFETDSPVVLVTGSGSPRVGRGVASWFASCGCHVAIHANQSVDQAAEAADQLSDKHGVETAVVQGSLEDDAVPRRMVDAVVSRWGRIDVLINSAAIWSPTKLENVTPAEVRRYFQINSVGTFESARVAGLQMAAQTAGGAIINIGDWATCRPYLDHAAYFPSKGAIEAMTRSLAVELGRRNARVRVNAILPGPVLLADDVSDQVRQSLVDSTLVGRVGTPDDVAHAAMMLCQNTFITGVCLPVDGGKTVFANDGLQTGYNTG</sequence>
<evidence type="ECO:0000313" key="3">
    <source>
        <dbReference type="EMBL" id="TWU62781.1"/>
    </source>
</evidence>
<dbReference type="GO" id="GO:0047936">
    <property type="term" value="F:glucose 1-dehydrogenase [NAD(P)+] activity"/>
    <property type="evidence" value="ECO:0007669"/>
    <property type="project" value="UniProtKB-EC"/>
</dbReference>
<keyword evidence="2 3" id="KW-0560">Oxidoreductase</keyword>
<dbReference type="OrthoDB" id="9803333at2"/>
<evidence type="ECO:0000256" key="2">
    <source>
        <dbReference type="ARBA" id="ARBA00023002"/>
    </source>
</evidence>
<organism evidence="3 4">
    <name type="scientific">Crateriforma conspicua</name>
    <dbReference type="NCBI Taxonomy" id="2527996"/>
    <lineage>
        <taxon>Bacteria</taxon>
        <taxon>Pseudomonadati</taxon>
        <taxon>Planctomycetota</taxon>
        <taxon>Planctomycetia</taxon>
        <taxon>Planctomycetales</taxon>
        <taxon>Planctomycetaceae</taxon>
        <taxon>Crateriforma</taxon>
    </lineage>
</organism>